<proteinExistence type="inferred from homology"/>
<keyword evidence="4" id="KW-1003">Cell membrane</keyword>
<dbReference type="PANTHER" id="PTHR21716">
    <property type="entry name" value="TRANSMEMBRANE PROTEIN"/>
    <property type="match status" value="1"/>
</dbReference>
<feature type="transmembrane region" description="Helical" evidence="9">
    <location>
        <begin position="12"/>
        <end position="28"/>
    </location>
</feature>
<keyword evidence="5 9" id="KW-0812">Transmembrane</keyword>
<evidence type="ECO:0000256" key="6">
    <source>
        <dbReference type="ARBA" id="ARBA00022989"/>
    </source>
</evidence>
<evidence type="ECO:0000256" key="7">
    <source>
        <dbReference type="ARBA" id="ARBA00023136"/>
    </source>
</evidence>
<dbReference type="GO" id="GO:0005886">
    <property type="term" value="C:plasma membrane"/>
    <property type="evidence" value="ECO:0007669"/>
    <property type="project" value="UniProtKB-SubCell"/>
</dbReference>
<evidence type="ECO:0000256" key="3">
    <source>
        <dbReference type="ARBA" id="ARBA00022448"/>
    </source>
</evidence>
<keyword evidence="7 9" id="KW-0472">Membrane</keyword>
<dbReference type="EMBL" id="CACRUT010000015">
    <property type="protein sequence ID" value="VYU32977.1"/>
    <property type="molecule type" value="Genomic_DNA"/>
</dbReference>
<evidence type="ECO:0000256" key="9">
    <source>
        <dbReference type="SAM" id="Phobius"/>
    </source>
</evidence>
<feature type="transmembrane region" description="Helical" evidence="9">
    <location>
        <begin position="317"/>
        <end position="348"/>
    </location>
</feature>
<protein>
    <submittedName>
        <fullName evidence="10">Pheromone autoinducer 2 transporter</fullName>
    </submittedName>
</protein>
<comment type="subcellular location">
    <subcellularLocation>
        <location evidence="1">Cell membrane</location>
        <topology evidence="1">Multi-pass membrane protein</topology>
    </subcellularLocation>
</comment>
<sequence length="420" mass="47430">MFEKEITFDRFIRGLMVVAGLGLAIYIINLLSAVLLPFFIAWFLAYMIYPTVKFFQYKLHLHNRILCIAITLLLILAAIAGFFWLIIPPAIAEFVRFRDLIADFIKETGNSTIARNIEIFFQQNIDQNAFIRLLHENNVMEALKVAVNQLWSLVSQTFDIIIALLGFCMVLLYLFFILLDYEKLSEGWIKLVPKRSRRFAAALVDDVQHGMNSYFRGQALVAFLVGVLFSIGFLIIDFPLAIGLGMFIGFLNLVPYMQGFGFIPTVLLALLKANDTGENFWLILLSACIVFIVVQSIQDAFLVPKIMGKLMGLNPAVILLSLSVWGSLLGLIGLIIALPLTTLLLSYYRRFIERDERKVILAEERRRKRPLSSQSFSSESSDAFPPIPTTPNRNGESTPKEEHMHASESGKSSSVEGEKD</sequence>
<feature type="transmembrane region" description="Helical" evidence="9">
    <location>
        <begin position="64"/>
        <end position="87"/>
    </location>
</feature>
<feature type="compositionally biased region" description="Low complexity" evidence="8">
    <location>
        <begin position="372"/>
        <end position="381"/>
    </location>
</feature>
<dbReference type="Pfam" id="PF01594">
    <property type="entry name" value="AI-2E_transport"/>
    <property type="match status" value="1"/>
</dbReference>
<feature type="region of interest" description="Disordered" evidence="8">
    <location>
        <begin position="367"/>
        <end position="420"/>
    </location>
</feature>
<feature type="transmembrane region" description="Helical" evidence="9">
    <location>
        <begin position="256"/>
        <end position="273"/>
    </location>
</feature>
<comment type="similarity">
    <text evidence="2">Belongs to the autoinducer-2 exporter (AI-2E) (TC 2.A.86) family.</text>
</comment>
<evidence type="ECO:0000313" key="10">
    <source>
        <dbReference type="EMBL" id="VYU32977.1"/>
    </source>
</evidence>
<feature type="transmembrane region" description="Helical" evidence="9">
    <location>
        <begin position="220"/>
        <end position="250"/>
    </location>
</feature>
<evidence type="ECO:0000256" key="8">
    <source>
        <dbReference type="SAM" id="MobiDB-lite"/>
    </source>
</evidence>
<name>A0A6N3E5J1_9BACT</name>
<feature type="transmembrane region" description="Helical" evidence="9">
    <location>
        <begin position="280"/>
        <end position="297"/>
    </location>
</feature>
<gene>
    <name evidence="10" type="ORF">PCLFYP37_02533</name>
</gene>
<dbReference type="PANTHER" id="PTHR21716:SF53">
    <property type="entry name" value="PERMEASE PERM-RELATED"/>
    <property type="match status" value="1"/>
</dbReference>
<dbReference type="InterPro" id="IPR002549">
    <property type="entry name" value="AI-2E-like"/>
</dbReference>
<accession>A0A6N3E5J1</accession>
<feature type="compositionally biased region" description="Basic and acidic residues" evidence="8">
    <location>
        <begin position="398"/>
        <end position="408"/>
    </location>
</feature>
<dbReference type="AlphaFoldDB" id="A0A6N3E5J1"/>
<evidence type="ECO:0000256" key="5">
    <source>
        <dbReference type="ARBA" id="ARBA00022692"/>
    </source>
</evidence>
<dbReference type="RefSeq" id="WP_302975068.1">
    <property type="nucleotide sequence ID" value="NZ_CACRUT010000015.1"/>
</dbReference>
<evidence type="ECO:0000256" key="4">
    <source>
        <dbReference type="ARBA" id="ARBA00022475"/>
    </source>
</evidence>
<organism evidence="10">
    <name type="scientific">Paraprevotella clara</name>
    <dbReference type="NCBI Taxonomy" id="454154"/>
    <lineage>
        <taxon>Bacteria</taxon>
        <taxon>Pseudomonadati</taxon>
        <taxon>Bacteroidota</taxon>
        <taxon>Bacteroidia</taxon>
        <taxon>Bacteroidales</taxon>
        <taxon>Prevotellaceae</taxon>
        <taxon>Paraprevotella</taxon>
    </lineage>
</organism>
<feature type="compositionally biased region" description="Low complexity" evidence="8">
    <location>
        <begin position="409"/>
        <end position="420"/>
    </location>
</feature>
<keyword evidence="3" id="KW-0813">Transport</keyword>
<keyword evidence="6 9" id="KW-1133">Transmembrane helix</keyword>
<evidence type="ECO:0000256" key="1">
    <source>
        <dbReference type="ARBA" id="ARBA00004651"/>
    </source>
</evidence>
<dbReference type="GO" id="GO:0055085">
    <property type="term" value="P:transmembrane transport"/>
    <property type="evidence" value="ECO:0007669"/>
    <property type="project" value="TreeGrafter"/>
</dbReference>
<feature type="transmembrane region" description="Helical" evidence="9">
    <location>
        <begin position="160"/>
        <end position="181"/>
    </location>
</feature>
<reference evidence="10" key="1">
    <citation type="submission" date="2019-11" db="EMBL/GenBank/DDBJ databases">
        <authorList>
            <person name="Feng L."/>
        </authorList>
    </citation>
    <scope>NUCLEOTIDE SEQUENCE</scope>
    <source>
        <strain evidence="10">PclaraLFYP37</strain>
    </source>
</reference>
<evidence type="ECO:0000256" key="2">
    <source>
        <dbReference type="ARBA" id="ARBA00009773"/>
    </source>
</evidence>